<protein>
    <recommendedName>
        <fullName evidence="4">Phage terminase small subunit P27 family</fullName>
    </recommendedName>
</protein>
<accession>A0ABV7E864</accession>
<dbReference type="Proteomes" id="UP001595456">
    <property type="component" value="Unassembled WGS sequence"/>
</dbReference>
<dbReference type="EMBL" id="JBHRST010000022">
    <property type="protein sequence ID" value="MFC3098858.1"/>
    <property type="molecule type" value="Genomic_DNA"/>
</dbReference>
<keyword evidence="3" id="KW-1185">Reference proteome</keyword>
<feature type="region of interest" description="Disordered" evidence="1">
    <location>
        <begin position="1"/>
        <end position="38"/>
    </location>
</feature>
<reference evidence="3" key="1">
    <citation type="journal article" date="2019" name="Int. J. Syst. Evol. Microbiol.">
        <title>The Global Catalogue of Microorganisms (GCM) 10K type strain sequencing project: providing services to taxonomists for standard genome sequencing and annotation.</title>
        <authorList>
            <consortium name="The Broad Institute Genomics Platform"/>
            <consortium name="The Broad Institute Genome Sequencing Center for Infectious Disease"/>
            <person name="Wu L."/>
            <person name="Ma J."/>
        </authorList>
    </citation>
    <scope>NUCLEOTIDE SEQUENCE [LARGE SCALE GENOMIC DNA]</scope>
    <source>
        <strain evidence="3">KCTC 52607</strain>
    </source>
</reference>
<evidence type="ECO:0000256" key="1">
    <source>
        <dbReference type="SAM" id="MobiDB-lite"/>
    </source>
</evidence>
<feature type="compositionally biased region" description="Low complexity" evidence="1">
    <location>
        <begin position="14"/>
        <end position="24"/>
    </location>
</feature>
<gene>
    <name evidence="2" type="ORF">ACFODU_13760</name>
</gene>
<evidence type="ECO:0000313" key="2">
    <source>
        <dbReference type="EMBL" id="MFC3098858.1"/>
    </source>
</evidence>
<feature type="compositionally biased region" description="Basic residues" evidence="1">
    <location>
        <begin position="1"/>
        <end position="13"/>
    </location>
</feature>
<name>A0ABV7E864_9SPHN</name>
<organism evidence="2 3">
    <name type="scientific">Alteraurantiacibacter palmitatis</name>
    <dbReference type="NCBI Taxonomy" id="2054628"/>
    <lineage>
        <taxon>Bacteria</taxon>
        <taxon>Pseudomonadati</taxon>
        <taxon>Pseudomonadota</taxon>
        <taxon>Alphaproteobacteria</taxon>
        <taxon>Sphingomonadales</taxon>
        <taxon>Erythrobacteraceae</taxon>
        <taxon>Alteraurantiacibacter</taxon>
    </lineage>
</organism>
<comment type="caution">
    <text evidence="2">The sequence shown here is derived from an EMBL/GenBank/DDBJ whole genome shotgun (WGS) entry which is preliminary data.</text>
</comment>
<dbReference type="RefSeq" id="WP_377923109.1">
    <property type="nucleotide sequence ID" value="NZ_JBHRST010000022.1"/>
</dbReference>
<feature type="region of interest" description="Disordered" evidence="1">
    <location>
        <begin position="110"/>
        <end position="142"/>
    </location>
</feature>
<evidence type="ECO:0000313" key="3">
    <source>
        <dbReference type="Proteomes" id="UP001595456"/>
    </source>
</evidence>
<evidence type="ECO:0008006" key="4">
    <source>
        <dbReference type="Google" id="ProtNLM"/>
    </source>
</evidence>
<sequence length="142" mass="15481">MKRGPKPQPRRRPAGLAARPDLAASTAGPRSPIMPDYLADDDALEPARTVWLENIERVVANGATEADSDLFARYCAQEARYRAEVRLFMAGEMDAPPVSLVESLRKMGETLGLTGPSSRTRIGPAAPPPENAFLRNGRRLVK</sequence>
<proteinExistence type="predicted"/>